<dbReference type="CDD" id="cd01167">
    <property type="entry name" value="bac_FRK"/>
    <property type="match status" value="1"/>
</dbReference>
<dbReference type="EC" id="2.7.1.4" evidence="8"/>
<dbReference type="InterPro" id="IPR002173">
    <property type="entry name" value="Carboh/pur_kinase_PfkB_CS"/>
</dbReference>
<evidence type="ECO:0000259" key="7">
    <source>
        <dbReference type="Pfam" id="PF00294"/>
    </source>
</evidence>
<evidence type="ECO:0000256" key="6">
    <source>
        <dbReference type="SAM" id="MobiDB-lite"/>
    </source>
</evidence>
<evidence type="ECO:0000256" key="2">
    <source>
        <dbReference type="ARBA" id="ARBA00022679"/>
    </source>
</evidence>
<keyword evidence="2 8" id="KW-0808">Transferase</keyword>
<organism evidence="8">
    <name type="scientific">hydrothermal vent metagenome</name>
    <dbReference type="NCBI Taxonomy" id="652676"/>
    <lineage>
        <taxon>unclassified sequences</taxon>
        <taxon>metagenomes</taxon>
        <taxon>ecological metagenomes</taxon>
    </lineage>
</organism>
<feature type="domain" description="Carbohydrate kinase PfkB" evidence="7">
    <location>
        <begin position="3"/>
        <end position="303"/>
    </location>
</feature>
<keyword evidence="4 8" id="KW-0418">Kinase</keyword>
<dbReference type="InterPro" id="IPR011611">
    <property type="entry name" value="PfkB_dom"/>
</dbReference>
<gene>
    <name evidence="8" type="ORF">MNBD_ALPHA12-2003</name>
</gene>
<dbReference type="PANTHER" id="PTHR43085">
    <property type="entry name" value="HEXOKINASE FAMILY MEMBER"/>
    <property type="match status" value="1"/>
</dbReference>
<sequence length="326" mass="35269">MFVVGGESLIDLVPKPQKQDGVILMEAHQGGSPYNCAIALARLGNQSGFLCPVSQDGFGDYLAAPLQKAGVRLLLSERVKEPTSLAVVSLNERGQAQYQFYRAADRAFDIDKMILSLPQNLKLYQIGGFCAIEPNDAQIWEQVARAALQKGATLSIDPNIRPSLVTDFAAYKQRLNRFFDLVHLIKLSLEDLEALDNSKSVDQHVEELLARPNCRLVIVTDGENGSKAFTASASASAEIYRPPVFGDTVGAGDALMAGVLTILFELDFLAANRLGQLDQTSLKEVLRFGAVVAGLNCRQKGSHPASRAEVDKVLANSANQPEDGAR</sequence>
<dbReference type="GO" id="GO:0008865">
    <property type="term" value="F:fructokinase activity"/>
    <property type="evidence" value="ECO:0007669"/>
    <property type="project" value="UniProtKB-EC"/>
</dbReference>
<keyword evidence="3" id="KW-0547">Nucleotide-binding</keyword>
<evidence type="ECO:0000313" key="8">
    <source>
        <dbReference type="EMBL" id="VAW22846.1"/>
    </source>
</evidence>
<evidence type="ECO:0000256" key="5">
    <source>
        <dbReference type="ARBA" id="ARBA00022840"/>
    </source>
</evidence>
<dbReference type="InterPro" id="IPR050306">
    <property type="entry name" value="PfkB_Carbo_kinase"/>
</dbReference>
<evidence type="ECO:0000256" key="4">
    <source>
        <dbReference type="ARBA" id="ARBA00022777"/>
    </source>
</evidence>
<accession>A0A3B0UT42</accession>
<protein>
    <submittedName>
        <fullName evidence="8">Fructokinase</fullName>
        <ecNumber evidence="8">2.7.1.4</ecNumber>
    </submittedName>
</protein>
<proteinExistence type="inferred from homology"/>
<dbReference type="GO" id="GO:0005524">
    <property type="term" value="F:ATP binding"/>
    <property type="evidence" value="ECO:0007669"/>
    <property type="project" value="UniProtKB-KW"/>
</dbReference>
<feature type="region of interest" description="Disordered" evidence="6">
    <location>
        <begin position="301"/>
        <end position="326"/>
    </location>
</feature>
<dbReference type="Pfam" id="PF00294">
    <property type="entry name" value="PfkB"/>
    <property type="match status" value="1"/>
</dbReference>
<dbReference type="PANTHER" id="PTHR43085:SF1">
    <property type="entry name" value="PSEUDOURIDINE KINASE-RELATED"/>
    <property type="match status" value="1"/>
</dbReference>
<evidence type="ECO:0000256" key="1">
    <source>
        <dbReference type="ARBA" id="ARBA00010688"/>
    </source>
</evidence>
<evidence type="ECO:0000256" key="3">
    <source>
        <dbReference type="ARBA" id="ARBA00022741"/>
    </source>
</evidence>
<reference evidence="8" key="1">
    <citation type="submission" date="2018-06" db="EMBL/GenBank/DDBJ databases">
        <authorList>
            <person name="Zhirakovskaya E."/>
        </authorList>
    </citation>
    <scope>NUCLEOTIDE SEQUENCE</scope>
</reference>
<dbReference type="SUPFAM" id="SSF53613">
    <property type="entry name" value="Ribokinase-like"/>
    <property type="match status" value="1"/>
</dbReference>
<dbReference type="EMBL" id="UOEO01000215">
    <property type="protein sequence ID" value="VAW22846.1"/>
    <property type="molecule type" value="Genomic_DNA"/>
</dbReference>
<name>A0A3B0UT42_9ZZZZ</name>
<dbReference type="AlphaFoldDB" id="A0A3B0UT42"/>
<comment type="similarity">
    <text evidence="1">Belongs to the carbohydrate kinase PfkB family.</text>
</comment>
<dbReference type="Gene3D" id="3.40.1190.20">
    <property type="match status" value="1"/>
</dbReference>
<keyword evidence="5" id="KW-0067">ATP-binding</keyword>
<dbReference type="InterPro" id="IPR029056">
    <property type="entry name" value="Ribokinase-like"/>
</dbReference>
<dbReference type="PROSITE" id="PS00584">
    <property type="entry name" value="PFKB_KINASES_2"/>
    <property type="match status" value="1"/>
</dbReference>